<dbReference type="GO" id="GO:0016491">
    <property type="term" value="F:oxidoreductase activity"/>
    <property type="evidence" value="ECO:0007669"/>
    <property type="project" value="InterPro"/>
</dbReference>
<proteinExistence type="predicted"/>
<evidence type="ECO:0000259" key="1">
    <source>
        <dbReference type="PROSITE" id="PS51352"/>
    </source>
</evidence>
<dbReference type="AlphaFoldDB" id="A0A0B7HJE4"/>
<protein>
    <submittedName>
        <fullName evidence="2">Redoxin</fullName>
    </submittedName>
</protein>
<gene>
    <name evidence="2" type="ORF">CCYN2B_50138</name>
</gene>
<accession>A0A0B7HJE4</accession>
<dbReference type="InterPro" id="IPR013766">
    <property type="entry name" value="Thioredoxin_domain"/>
</dbReference>
<dbReference type="EMBL" id="CDOD01000045">
    <property type="protein sequence ID" value="CEN38744.1"/>
    <property type="molecule type" value="Genomic_DNA"/>
</dbReference>
<sequence>MKRKSIIKRTISLLVICFLGFMSYKIYQKMSHKKQVAQQTATLPVFSFTDLERNTFTNSNLKGDLATIFVYFNSECDYCSYEAQSIQTNLSRFRKAQFVFISTEDKDVIEKFARECKLLGVENVIFLRDKVHNFAKNFGANSIPYSLIYNKQGILLARYKGQIKAETILRVLAKQ</sequence>
<reference evidence="3" key="1">
    <citation type="submission" date="2015-01" db="EMBL/GenBank/DDBJ databases">
        <authorList>
            <person name="MANFREDI Pablo"/>
        </authorList>
    </citation>
    <scope>NUCLEOTIDE SEQUENCE [LARGE SCALE GENOMIC DNA]</scope>
    <source>
        <strain evidence="3">Ccyn2B</strain>
    </source>
</reference>
<dbReference type="Pfam" id="PF00578">
    <property type="entry name" value="AhpC-TSA"/>
    <property type="match status" value="1"/>
</dbReference>
<dbReference type="PROSITE" id="PS51352">
    <property type="entry name" value="THIOREDOXIN_2"/>
    <property type="match status" value="1"/>
</dbReference>
<feature type="domain" description="Thioredoxin" evidence="1">
    <location>
        <begin position="37"/>
        <end position="175"/>
    </location>
</feature>
<dbReference type="Proteomes" id="UP000038055">
    <property type="component" value="Unassembled WGS sequence"/>
</dbReference>
<dbReference type="GO" id="GO:0016209">
    <property type="term" value="F:antioxidant activity"/>
    <property type="evidence" value="ECO:0007669"/>
    <property type="project" value="InterPro"/>
</dbReference>
<evidence type="ECO:0000313" key="2">
    <source>
        <dbReference type="EMBL" id="CEN38744.1"/>
    </source>
</evidence>
<dbReference type="Gene3D" id="3.40.30.10">
    <property type="entry name" value="Glutaredoxin"/>
    <property type="match status" value="1"/>
</dbReference>
<dbReference type="InterPro" id="IPR000866">
    <property type="entry name" value="AhpC/TSA"/>
</dbReference>
<evidence type="ECO:0000313" key="3">
    <source>
        <dbReference type="Proteomes" id="UP000038055"/>
    </source>
</evidence>
<name>A0A0B7HJE4_9FLAO</name>
<organism evidence="2 3">
    <name type="scientific">Capnocytophaga cynodegmi</name>
    <dbReference type="NCBI Taxonomy" id="28189"/>
    <lineage>
        <taxon>Bacteria</taxon>
        <taxon>Pseudomonadati</taxon>
        <taxon>Bacteroidota</taxon>
        <taxon>Flavobacteriia</taxon>
        <taxon>Flavobacteriales</taxon>
        <taxon>Flavobacteriaceae</taxon>
        <taxon>Capnocytophaga</taxon>
    </lineage>
</organism>
<keyword evidence="3" id="KW-1185">Reference proteome</keyword>
<dbReference type="InterPro" id="IPR036249">
    <property type="entry name" value="Thioredoxin-like_sf"/>
</dbReference>
<dbReference type="SUPFAM" id="SSF52833">
    <property type="entry name" value="Thioredoxin-like"/>
    <property type="match status" value="1"/>
</dbReference>